<reference evidence="16" key="1">
    <citation type="submission" date="2016-06" db="EMBL/GenBank/DDBJ databases">
        <title>Draft Genome sequence of the fungus Inonotus baumii.</title>
        <authorList>
            <person name="Zhu H."/>
            <person name="Lin W."/>
        </authorList>
    </citation>
    <scope>NUCLEOTIDE SEQUENCE</scope>
    <source>
        <strain evidence="16">821</strain>
    </source>
</reference>
<accession>A0A9Q5N8J0</accession>
<evidence type="ECO:0000256" key="8">
    <source>
        <dbReference type="ARBA" id="ARBA00022679"/>
    </source>
</evidence>
<dbReference type="GO" id="GO:0008120">
    <property type="term" value="F:ceramide glucosyltransferase activity"/>
    <property type="evidence" value="ECO:0007669"/>
    <property type="project" value="UniProtKB-EC"/>
</dbReference>
<evidence type="ECO:0000256" key="10">
    <source>
        <dbReference type="ARBA" id="ARBA00022989"/>
    </source>
</evidence>
<sequence>MHPILSSLAMSSFEAGDTSSSFSVLSLLAAVTVIWYLFIWALSIIGCLTGRRHLRLRPRSPLSSASETSVPGVSILRPLKGLDTNLFENLESTFTQEYPNSRFEVLLSVADADDQALSVVRSLLEKHPEVDARVIIGEEVVGVNPKVNNLMRSYKEAKHDILWVLDSNIQVASGTLARSVDELTQPPKPGKRRIGLVHHVPLAFASEQMLGSRIEEACLNTNHAKMYLAINCLAVDSCVIGKSCMYRRSDLERVTGDLKPVQSSESISTDDGKPRGLAAFGRFIAEDNMIGAALWHELGLRHALGCDVAHNCVGRMMLRAYIARRLRWIRVRKHMVTVATLLEPFTECVLVSLLAAWAAHRLWGVPWAVVLIIHYCAWIALDLDVYDSLAGYYLPVEKRWSFLVAWAIRELLAFPIWIIGMVGNEIEWRGRHYRILRNGESERVTPGQGWLFSFFGRGQRKGYESVDQDARSFGDQA</sequence>
<proteinExistence type="inferred from homology"/>
<keyword evidence="17" id="KW-1185">Reference proteome</keyword>
<evidence type="ECO:0000256" key="9">
    <source>
        <dbReference type="ARBA" id="ARBA00022692"/>
    </source>
</evidence>
<dbReference type="GO" id="GO:0016020">
    <property type="term" value="C:membrane"/>
    <property type="evidence" value="ECO:0007669"/>
    <property type="project" value="UniProtKB-SubCell"/>
</dbReference>
<evidence type="ECO:0000256" key="2">
    <source>
        <dbReference type="ARBA" id="ARBA00004760"/>
    </source>
</evidence>
<evidence type="ECO:0000256" key="7">
    <source>
        <dbReference type="ARBA" id="ARBA00022676"/>
    </source>
</evidence>
<keyword evidence="8" id="KW-0808">Transferase</keyword>
<dbReference type="Pfam" id="PF13506">
    <property type="entry name" value="Glyco_transf_21"/>
    <property type="match status" value="1"/>
</dbReference>
<keyword evidence="7" id="KW-0328">Glycosyltransferase</keyword>
<protein>
    <recommendedName>
        <fullName evidence="6">Ceramide glucosyltransferase</fullName>
        <ecNumber evidence="5">2.4.1.80</ecNumber>
    </recommendedName>
    <alternativeName>
        <fullName evidence="13">Glucosylceramide synthase</fullName>
    </alternativeName>
    <alternativeName>
        <fullName evidence="14">UDP-glucose ceramide glucosyltransferase</fullName>
    </alternativeName>
    <alternativeName>
        <fullName evidence="12">UDP-glucose:N-acylsphingosine D-glucosyltransferase</fullName>
    </alternativeName>
</protein>
<feature type="transmembrane region" description="Helical" evidence="15">
    <location>
        <begin position="402"/>
        <end position="423"/>
    </location>
</feature>
<evidence type="ECO:0000256" key="13">
    <source>
        <dbReference type="ARBA" id="ARBA00031543"/>
    </source>
</evidence>
<dbReference type="OrthoDB" id="1483400at2759"/>
<dbReference type="InterPro" id="IPR029044">
    <property type="entry name" value="Nucleotide-diphossugar_trans"/>
</dbReference>
<dbReference type="EC" id="2.4.1.80" evidence="5"/>
<evidence type="ECO:0000256" key="15">
    <source>
        <dbReference type="SAM" id="Phobius"/>
    </source>
</evidence>
<evidence type="ECO:0000313" key="16">
    <source>
        <dbReference type="EMBL" id="OCB87841.1"/>
    </source>
</evidence>
<dbReference type="SUPFAM" id="SSF53448">
    <property type="entry name" value="Nucleotide-diphospho-sugar transferases"/>
    <property type="match status" value="1"/>
</dbReference>
<dbReference type="Gene3D" id="3.90.550.10">
    <property type="entry name" value="Spore Coat Polysaccharide Biosynthesis Protein SpsA, Chain A"/>
    <property type="match status" value="1"/>
</dbReference>
<feature type="transmembrane region" description="Helical" evidence="15">
    <location>
        <begin position="25"/>
        <end position="49"/>
    </location>
</feature>
<dbReference type="CDD" id="cd02520">
    <property type="entry name" value="Glucosylceramide_synthase"/>
    <property type="match status" value="1"/>
</dbReference>
<comment type="subcellular location">
    <subcellularLocation>
        <location evidence="1">Membrane</location>
        <topology evidence="1">Multi-pass membrane protein</topology>
    </subcellularLocation>
</comment>
<keyword evidence="10 15" id="KW-1133">Transmembrane helix</keyword>
<dbReference type="EMBL" id="LNZH02000187">
    <property type="protein sequence ID" value="OCB87841.1"/>
    <property type="molecule type" value="Genomic_DNA"/>
</dbReference>
<comment type="caution">
    <text evidence="16">The sequence shown here is derived from an EMBL/GenBank/DDBJ whole genome shotgun (WGS) entry which is preliminary data.</text>
</comment>
<evidence type="ECO:0000256" key="5">
    <source>
        <dbReference type="ARBA" id="ARBA00012699"/>
    </source>
</evidence>
<dbReference type="PANTHER" id="PTHR12726:SF0">
    <property type="entry name" value="CERAMIDE GLUCOSYLTRANSFERASE"/>
    <property type="match status" value="1"/>
</dbReference>
<evidence type="ECO:0000256" key="3">
    <source>
        <dbReference type="ARBA" id="ARBA00004991"/>
    </source>
</evidence>
<organism evidence="16 17">
    <name type="scientific">Sanghuangporus baumii</name>
    <name type="common">Phellinus baumii</name>
    <dbReference type="NCBI Taxonomy" id="108892"/>
    <lineage>
        <taxon>Eukaryota</taxon>
        <taxon>Fungi</taxon>
        <taxon>Dikarya</taxon>
        <taxon>Basidiomycota</taxon>
        <taxon>Agaricomycotina</taxon>
        <taxon>Agaricomycetes</taxon>
        <taxon>Hymenochaetales</taxon>
        <taxon>Hymenochaetaceae</taxon>
        <taxon>Sanghuangporus</taxon>
    </lineage>
</organism>
<evidence type="ECO:0000256" key="1">
    <source>
        <dbReference type="ARBA" id="ARBA00004141"/>
    </source>
</evidence>
<evidence type="ECO:0000256" key="4">
    <source>
        <dbReference type="ARBA" id="ARBA00006739"/>
    </source>
</evidence>
<evidence type="ECO:0000313" key="17">
    <source>
        <dbReference type="Proteomes" id="UP000757232"/>
    </source>
</evidence>
<dbReference type="Proteomes" id="UP000757232">
    <property type="component" value="Unassembled WGS sequence"/>
</dbReference>
<evidence type="ECO:0000256" key="14">
    <source>
        <dbReference type="ARBA" id="ARBA00032575"/>
    </source>
</evidence>
<dbReference type="PANTHER" id="PTHR12726">
    <property type="entry name" value="CERAMIDE GLUCOSYLTRANSFERASE"/>
    <property type="match status" value="1"/>
</dbReference>
<evidence type="ECO:0000256" key="12">
    <source>
        <dbReference type="ARBA" id="ARBA00031017"/>
    </source>
</evidence>
<dbReference type="AlphaFoldDB" id="A0A9Q5N8J0"/>
<comment type="pathway">
    <text evidence="3">Sphingolipid metabolism.</text>
</comment>
<dbReference type="InterPro" id="IPR025993">
    <property type="entry name" value="Ceramide_glucosylTrfase"/>
</dbReference>
<comment type="pathway">
    <text evidence="2">Lipid metabolism; sphingolipid metabolism.</text>
</comment>
<gene>
    <name evidence="16" type="ORF">A7U60_g4975</name>
</gene>
<comment type="similarity">
    <text evidence="4">Belongs to the glycosyltransferase 2 family.</text>
</comment>
<evidence type="ECO:0000256" key="6">
    <source>
        <dbReference type="ARBA" id="ARBA00019988"/>
    </source>
</evidence>
<name>A0A9Q5N8J0_SANBA</name>
<keyword evidence="11 15" id="KW-0472">Membrane</keyword>
<evidence type="ECO:0000256" key="11">
    <source>
        <dbReference type="ARBA" id="ARBA00023136"/>
    </source>
</evidence>
<dbReference type="GO" id="GO:0006679">
    <property type="term" value="P:glucosylceramide biosynthetic process"/>
    <property type="evidence" value="ECO:0007669"/>
    <property type="project" value="TreeGrafter"/>
</dbReference>
<feature type="transmembrane region" description="Helical" evidence="15">
    <location>
        <begin position="364"/>
        <end position="381"/>
    </location>
</feature>
<keyword evidence="9 15" id="KW-0812">Transmembrane</keyword>